<feature type="non-terminal residue" evidence="2">
    <location>
        <position position="1"/>
    </location>
</feature>
<dbReference type="Pfam" id="PF16901">
    <property type="entry name" value="DAO_C"/>
    <property type="match status" value="1"/>
</dbReference>
<evidence type="ECO:0000313" key="2">
    <source>
        <dbReference type="EMBL" id="KIQ25610.1"/>
    </source>
</evidence>
<accession>A0A0D0M7R9</accession>
<gene>
    <name evidence="2" type="ORF">RT97_23650</name>
</gene>
<sequence>ATTEVLQQLGRSRTASTELLPIGGGADLPADAAATDRFIEKMMAASGMGRTRALSLLARYGSKALSLAQRLAASGDVPLQHAPDYSAAELSYLCLETGVVHLDDLVIRRTLLAIRGLVTDAALAEISGIAAEALGWDAVRAHQELSACATALRERHNVRLQAVAPDVEPSFDASLMASSALGQS</sequence>
<evidence type="ECO:0000313" key="3">
    <source>
        <dbReference type="Proteomes" id="UP000032067"/>
    </source>
</evidence>
<dbReference type="EMBL" id="JXQQ01000067">
    <property type="protein sequence ID" value="KIQ25610.1"/>
    <property type="molecule type" value="Genomic_DNA"/>
</dbReference>
<proteinExistence type="predicted"/>
<dbReference type="Proteomes" id="UP000032067">
    <property type="component" value="Unassembled WGS sequence"/>
</dbReference>
<reference evidence="2 3" key="1">
    <citation type="submission" date="2014-12" db="EMBL/GenBank/DDBJ databases">
        <title>16Stimator: statistical estimation of ribosomal gene copy numbers from draft genome assemblies.</title>
        <authorList>
            <person name="Perisin M.A."/>
            <person name="Vetter M."/>
            <person name="Gilbert J.A."/>
            <person name="Bergelson J."/>
        </authorList>
    </citation>
    <scope>NUCLEOTIDE SEQUENCE [LARGE SCALE GENOMIC DNA]</scope>
    <source>
        <strain evidence="2 3">MEDvA23</strain>
    </source>
</reference>
<comment type="caution">
    <text evidence="2">The sequence shown here is derived from an EMBL/GenBank/DDBJ whole genome shotgun (WGS) entry which is preliminary data.</text>
</comment>
<dbReference type="InterPro" id="IPR031656">
    <property type="entry name" value="DAO_C"/>
</dbReference>
<dbReference type="AlphaFoldDB" id="A0A0D0M7R9"/>
<organism evidence="2 3">
    <name type="scientific">Variovorax paradoxus</name>
    <dbReference type="NCBI Taxonomy" id="34073"/>
    <lineage>
        <taxon>Bacteria</taxon>
        <taxon>Pseudomonadati</taxon>
        <taxon>Pseudomonadota</taxon>
        <taxon>Betaproteobacteria</taxon>
        <taxon>Burkholderiales</taxon>
        <taxon>Comamonadaceae</taxon>
        <taxon>Variovorax</taxon>
    </lineage>
</organism>
<protein>
    <submittedName>
        <fullName evidence="2">FAD-dependent oxidoreductase</fullName>
    </submittedName>
</protein>
<feature type="domain" description="Alpha-glycerophosphate oxidase C-terminal" evidence="1">
    <location>
        <begin position="16"/>
        <end position="140"/>
    </location>
</feature>
<dbReference type="RefSeq" id="WP_042581284.1">
    <property type="nucleotide sequence ID" value="NZ_JXQQ01000067.1"/>
</dbReference>
<dbReference type="Gene3D" id="1.10.8.870">
    <property type="entry name" value="Alpha-glycerophosphate oxidase, cap domain"/>
    <property type="match status" value="1"/>
</dbReference>
<name>A0A0D0M7R9_VARPD</name>
<dbReference type="InterPro" id="IPR038299">
    <property type="entry name" value="DAO_C_sf"/>
</dbReference>
<evidence type="ECO:0000259" key="1">
    <source>
        <dbReference type="Pfam" id="PF16901"/>
    </source>
</evidence>